<name>A0A1H3F5C2_ALLWA</name>
<feature type="signal peptide" evidence="2">
    <location>
        <begin position="1"/>
        <end position="19"/>
    </location>
</feature>
<dbReference type="AlphaFoldDB" id="A0A1H3F5C2"/>
<organism evidence="4 5">
    <name type="scientific">Allochromatium warmingii</name>
    <name type="common">Chromatium warmingii</name>
    <dbReference type="NCBI Taxonomy" id="61595"/>
    <lineage>
        <taxon>Bacteria</taxon>
        <taxon>Pseudomonadati</taxon>
        <taxon>Pseudomonadota</taxon>
        <taxon>Gammaproteobacteria</taxon>
        <taxon>Chromatiales</taxon>
        <taxon>Chromatiaceae</taxon>
        <taxon>Allochromatium</taxon>
    </lineage>
</organism>
<feature type="domain" description="Cell wall hydrolase SleB" evidence="3">
    <location>
        <begin position="88"/>
        <end position="197"/>
    </location>
</feature>
<sequence length="211" mass="23667">MRTLSTAMLAAIIPTILTASHAVPRLSDTPPLSQEAPQPQIAATTKPHKPRPSKPQPRHKTAVKVNLNPTLDQDLHCLALNIYHEARSEPESGQIAVARVTLNRVQSEAFPKSVCGVVKQGGNKRNRCQFSWWCDGQPDDPTEAHAWQRSLEISRRVLADEVPDPTNGALYYHTDYVKPKWSRQFQRTTRIGRHLFYRPGQKNTNTAVHSG</sequence>
<proteinExistence type="predicted"/>
<dbReference type="InterPro" id="IPR011105">
    <property type="entry name" value="Cell_wall_hydrolase_SleB"/>
</dbReference>
<keyword evidence="5" id="KW-1185">Reference proteome</keyword>
<dbReference type="STRING" id="61595.SAMN05421644_11642"/>
<dbReference type="Gene3D" id="1.10.10.2520">
    <property type="entry name" value="Cell wall hydrolase SleB, domain 1"/>
    <property type="match status" value="1"/>
</dbReference>
<feature type="compositionally biased region" description="Basic residues" evidence="1">
    <location>
        <begin position="46"/>
        <end position="60"/>
    </location>
</feature>
<accession>A0A1H3F5C2</accession>
<protein>
    <submittedName>
        <fullName evidence="4">Cell wall hydrolase CwlJ, involved in spore germination</fullName>
    </submittedName>
</protein>
<dbReference type="RefSeq" id="WP_091333330.1">
    <property type="nucleotide sequence ID" value="NZ_FNOW01000016.1"/>
</dbReference>
<evidence type="ECO:0000256" key="1">
    <source>
        <dbReference type="SAM" id="MobiDB-lite"/>
    </source>
</evidence>
<evidence type="ECO:0000256" key="2">
    <source>
        <dbReference type="SAM" id="SignalP"/>
    </source>
</evidence>
<dbReference type="EMBL" id="FNOW01000016">
    <property type="protein sequence ID" value="SDX86057.1"/>
    <property type="molecule type" value="Genomic_DNA"/>
</dbReference>
<dbReference type="Proteomes" id="UP000198672">
    <property type="component" value="Unassembled WGS sequence"/>
</dbReference>
<evidence type="ECO:0000259" key="3">
    <source>
        <dbReference type="Pfam" id="PF07486"/>
    </source>
</evidence>
<feature type="compositionally biased region" description="Polar residues" evidence="1">
    <location>
        <begin position="30"/>
        <end position="43"/>
    </location>
</feature>
<dbReference type="OrthoDB" id="9785345at2"/>
<feature type="chain" id="PRO_5011592779" evidence="2">
    <location>
        <begin position="20"/>
        <end position="211"/>
    </location>
</feature>
<dbReference type="InterPro" id="IPR042047">
    <property type="entry name" value="SleB_dom1"/>
</dbReference>
<feature type="region of interest" description="Disordered" evidence="1">
    <location>
        <begin position="25"/>
        <end position="60"/>
    </location>
</feature>
<evidence type="ECO:0000313" key="4">
    <source>
        <dbReference type="EMBL" id="SDX86057.1"/>
    </source>
</evidence>
<dbReference type="GO" id="GO:0016787">
    <property type="term" value="F:hydrolase activity"/>
    <property type="evidence" value="ECO:0007669"/>
    <property type="project" value="UniProtKB-KW"/>
</dbReference>
<keyword evidence="2" id="KW-0732">Signal</keyword>
<gene>
    <name evidence="4" type="ORF">SAMN05421644_11642</name>
</gene>
<reference evidence="5" key="1">
    <citation type="submission" date="2016-10" db="EMBL/GenBank/DDBJ databases">
        <authorList>
            <person name="Varghese N."/>
            <person name="Submissions S."/>
        </authorList>
    </citation>
    <scope>NUCLEOTIDE SEQUENCE [LARGE SCALE GENOMIC DNA]</scope>
    <source>
        <strain evidence="5">DSM 173</strain>
    </source>
</reference>
<dbReference type="Pfam" id="PF07486">
    <property type="entry name" value="Hydrolase_2"/>
    <property type="match status" value="1"/>
</dbReference>
<keyword evidence="4" id="KW-0378">Hydrolase</keyword>
<evidence type="ECO:0000313" key="5">
    <source>
        <dbReference type="Proteomes" id="UP000198672"/>
    </source>
</evidence>
<dbReference type="Gene3D" id="6.20.240.60">
    <property type="match status" value="1"/>
</dbReference>